<protein>
    <recommendedName>
        <fullName evidence="3">C2H2-type domain-containing protein</fullName>
    </recommendedName>
</protein>
<evidence type="ECO:0000256" key="1">
    <source>
        <dbReference type="PROSITE-ProRule" id="PRU00042"/>
    </source>
</evidence>
<dbReference type="GO" id="GO:0009740">
    <property type="term" value="P:gibberellic acid mediated signaling pathway"/>
    <property type="evidence" value="ECO:0007669"/>
    <property type="project" value="TreeGrafter"/>
</dbReference>
<dbReference type="GO" id="GO:0009736">
    <property type="term" value="P:cytokinin-activated signaling pathway"/>
    <property type="evidence" value="ECO:0007669"/>
    <property type="project" value="TreeGrafter"/>
</dbReference>
<feature type="domain" description="C2H2-type" evidence="3">
    <location>
        <begin position="65"/>
        <end position="92"/>
    </location>
</feature>
<proteinExistence type="predicted"/>
<accession>A0A9Q1L257</accession>
<dbReference type="PANTHER" id="PTHR46353:SF23">
    <property type="entry name" value="C2H2 ZINC FINGER-CONTAINING PROTEIN-RELATED"/>
    <property type="match status" value="1"/>
</dbReference>
<dbReference type="GO" id="GO:0000976">
    <property type="term" value="F:transcription cis-regulatory region binding"/>
    <property type="evidence" value="ECO:0007669"/>
    <property type="project" value="TreeGrafter"/>
</dbReference>
<keyword evidence="1" id="KW-0863">Zinc-finger</keyword>
<dbReference type="InterPro" id="IPR036236">
    <property type="entry name" value="Znf_C2H2_sf"/>
</dbReference>
<dbReference type="Gene3D" id="3.30.160.60">
    <property type="entry name" value="Classic Zinc Finger"/>
    <property type="match status" value="1"/>
</dbReference>
<dbReference type="InterPro" id="IPR013087">
    <property type="entry name" value="Znf_C2H2_type"/>
</dbReference>
<dbReference type="InterPro" id="IPR044299">
    <property type="entry name" value="GIS3/ZFP5/ZFP6"/>
</dbReference>
<evidence type="ECO:0000313" key="5">
    <source>
        <dbReference type="Proteomes" id="UP001153076"/>
    </source>
</evidence>
<dbReference type="SUPFAM" id="SSF57667">
    <property type="entry name" value="beta-beta-alpha zinc fingers"/>
    <property type="match status" value="1"/>
</dbReference>
<evidence type="ECO:0000259" key="3">
    <source>
        <dbReference type="PROSITE" id="PS50157"/>
    </source>
</evidence>
<dbReference type="Proteomes" id="UP001153076">
    <property type="component" value="Unassembled WGS sequence"/>
</dbReference>
<evidence type="ECO:0000256" key="2">
    <source>
        <dbReference type="SAM" id="MobiDB-lite"/>
    </source>
</evidence>
<dbReference type="GO" id="GO:0003700">
    <property type="term" value="F:DNA-binding transcription factor activity"/>
    <property type="evidence" value="ECO:0007669"/>
    <property type="project" value="TreeGrafter"/>
</dbReference>
<dbReference type="AlphaFoldDB" id="A0A9Q1L257"/>
<feature type="region of interest" description="Disordered" evidence="2">
    <location>
        <begin position="174"/>
        <end position="198"/>
    </location>
</feature>
<dbReference type="PROSITE" id="PS50157">
    <property type="entry name" value="ZINC_FINGER_C2H2_2"/>
    <property type="match status" value="1"/>
</dbReference>
<dbReference type="PROSITE" id="PS00028">
    <property type="entry name" value="ZINC_FINGER_C2H2_1"/>
    <property type="match status" value="1"/>
</dbReference>
<evidence type="ECO:0000313" key="4">
    <source>
        <dbReference type="EMBL" id="KAJ8453114.1"/>
    </source>
</evidence>
<dbReference type="GO" id="GO:0010090">
    <property type="term" value="P:trichome morphogenesis"/>
    <property type="evidence" value="ECO:0007669"/>
    <property type="project" value="InterPro"/>
</dbReference>
<keyword evidence="1" id="KW-0479">Metal-binding</keyword>
<dbReference type="GO" id="GO:0008270">
    <property type="term" value="F:zinc ion binding"/>
    <property type="evidence" value="ECO:0007669"/>
    <property type="project" value="UniProtKB-KW"/>
</dbReference>
<sequence length="213" mass="24277">MHAILFLKRQLGIGAIDEELNGLKEGYMITDVAEVRAFVDNNNNNNGIGANGNYNRPRSGQFKLFICKYCGRKFLNSQALGGHQNAHRKEREEAKHFHREMMAMARFAVPSVPCSFVEPHGLEHQHRFIREAEPFWAGSGPWSQQCVGFWPGSYHLDEGAADFHSPVTINHQRKVAADNTEEEGDEEPRASDYEQRRSLELDQMSELNLDLHL</sequence>
<dbReference type="OrthoDB" id="772256at2759"/>
<dbReference type="EMBL" id="JAKOGI010000001">
    <property type="protein sequence ID" value="KAJ8453114.1"/>
    <property type="molecule type" value="Genomic_DNA"/>
</dbReference>
<comment type="caution">
    <text evidence="4">The sequence shown here is derived from an EMBL/GenBank/DDBJ whole genome shotgun (WGS) entry which is preliminary data.</text>
</comment>
<dbReference type="PANTHER" id="PTHR46353">
    <property type="entry name" value="ZINC FINGER PROTEIN 5"/>
    <property type="match status" value="1"/>
</dbReference>
<keyword evidence="1" id="KW-0862">Zinc</keyword>
<name>A0A9Q1L257_9CARY</name>
<reference evidence="4" key="1">
    <citation type="submission" date="2022-04" db="EMBL/GenBank/DDBJ databases">
        <title>Carnegiea gigantea Genome sequencing and assembly v2.</title>
        <authorList>
            <person name="Copetti D."/>
            <person name="Sanderson M.J."/>
            <person name="Burquez A."/>
            <person name="Wojciechowski M.F."/>
        </authorList>
    </citation>
    <scope>NUCLEOTIDE SEQUENCE</scope>
    <source>
        <strain evidence="4">SGP5-SGP5p</strain>
        <tissue evidence="4">Aerial part</tissue>
    </source>
</reference>
<organism evidence="4 5">
    <name type="scientific">Carnegiea gigantea</name>
    <dbReference type="NCBI Taxonomy" id="171969"/>
    <lineage>
        <taxon>Eukaryota</taxon>
        <taxon>Viridiplantae</taxon>
        <taxon>Streptophyta</taxon>
        <taxon>Embryophyta</taxon>
        <taxon>Tracheophyta</taxon>
        <taxon>Spermatophyta</taxon>
        <taxon>Magnoliopsida</taxon>
        <taxon>eudicotyledons</taxon>
        <taxon>Gunneridae</taxon>
        <taxon>Pentapetalae</taxon>
        <taxon>Caryophyllales</taxon>
        <taxon>Cactineae</taxon>
        <taxon>Cactaceae</taxon>
        <taxon>Cactoideae</taxon>
        <taxon>Echinocereeae</taxon>
        <taxon>Carnegiea</taxon>
    </lineage>
</organism>
<keyword evidence="5" id="KW-1185">Reference proteome</keyword>
<dbReference type="GO" id="GO:0005634">
    <property type="term" value="C:nucleus"/>
    <property type="evidence" value="ECO:0007669"/>
    <property type="project" value="TreeGrafter"/>
</dbReference>
<gene>
    <name evidence="4" type="ORF">Cgig2_007998</name>
</gene>
<feature type="compositionally biased region" description="Basic and acidic residues" evidence="2">
    <location>
        <begin position="187"/>
        <end position="198"/>
    </location>
</feature>